<evidence type="ECO:0000256" key="3">
    <source>
        <dbReference type="SAM" id="SignalP"/>
    </source>
</evidence>
<keyword evidence="3" id="KW-0732">Signal</keyword>
<reference evidence="4 5" key="1">
    <citation type="submission" date="2020-11" db="EMBL/GenBank/DDBJ databases">
        <title>Genome seq and assembly of Sphingosinicella sp.</title>
        <authorList>
            <person name="Chhetri G."/>
        </authorList>
    </citation>
    <scope>NUCLEOTIDE SEQUENCE [LARGE SCALE GENOMIC DNA]</scope>
    <source>
        <strain evidence="4 5">UDD2</strain>
    </source>
</reference>
<evidence type="ECO:0000256" key="2">
    <source>
        <dbReference type="ARBA" id="ARBA00022801"/>
    </source>
</evidence>
<feature type="signal peptide" evidence="3">
    <location>
        <begin position="1"/>
        <end position="18"/>
    </location>
</feature>
<protein>
    <submittedName>
        <fullName evidence="4">Alpha/beta hydrolase</fullName>
    </submittedName>
</protein>
<dbReference type="RefSeq" id="WP_200971609.1">
    <property type="nucleotide sequence ID" value="NZ_CP065592.1"/>
</dbReference>
<dbReference type="AlphaFoldDB" id="A0A7T2GK30"/>
<evidence type="ECO:0000313" key="4">
    <source>
        <dbReference type="EMBL" id="QPQ54933.1"/>
    </source>
</evidence>
<organism evidence="4 5">
    <name type="scientific">Allosphingosinicella flava</name>
    <dbReference type="NCBI Taxonomy" id="2771430"/>
    <lineage>
        <taxon>Bacteria</taxon>
        <taxon>Pseudomonadati</taxon>
        <taxon>Pseudomonadota</taxon>
        <taxon>Alphaproteobacteria</taxon>
        <taxon>Sphingomonadales</taxon>
        <taxon>Sphingomonadaceae</taxon>
        <taxon>Allosphingosinicella</taxon>
    </lineage>
</organism>
<sequence length="284" mass="31105">MIKALLSAILLLTAPAVADPVPITIGETHRVASRHLGEERAVNVYLPDGYGDGTKRFPVLYLVDGGLEQDFLHIAGTTQLGGIWARSLPIIVVGIETKDRRRELIGPTADAKLLAQYPTAGSSAAFRAFIRDEVKPLVEKAYRTNGEDAVLGESLAGLFIVETFLTEPALFDRYGAVSPSLWWDNERLSYETAFRLGRREAADTRLFLTIANEGREMQSGVDRLVAALAANPAKAGQWCYVPHHEATHGTIYHHVSPEALQYLFPTPVNHDPEIGFTVACSKKS</sequence>
<accession>A0A7T2GK30</accession>
<keyword evidence="2 4" id="KW-0378">Hydrolase</keyword>
<name>A0A7T2GK30_9SPHN</name>
<dbReference type="PANTHER" id="PTHR40841">
    <property type="entry name" value="SIDEROPHORE TRIACETYLFUSARININE C ESTERASE"/>
    <property type="match status" value="1"/>
</dbReference>
<dbReference type="InterPro" id="IPR052558">
    <property type="entry name" value="Siderophore_Hydrolase_D"/>
</dbReference>
<gene>
    <name evidence="4" type="ORF">IC614_11565</name>
</gene>
<dbReference type="EMBL" id="CP065592">
    <property type="protein sequence ID" value="QPQ54933.1"/>
    <property type="molecule type" value="Genomic_DNA"/>
</dbReference>
<evidence type="ECO:0000313" key="5">
    <source>
        <dbReference type="Proteomes" id="UP000594873"/>
    </source>
</evidence>
<proteinExistence type="inferred from homology"/>
<evidence type="ECO:0000256" key="1">
    <source>
        <dbReference type="ARBA" id="ARBA00005622"/>
    </source>
</evidence>
<dbReference type="Pfam" id="PF00756">
    <property type="entry name" value="Esterase"/>
    <property type="match status" value="1"/>
</dbReference>
<dbReference type="Gene3D" id="3.40.50.1820">
    <property type="entry name" value="alpha/beta hydrolase"/>
    <property type="match status" value="1"/>
</dbReference>
<dbReference type="PANTHER" id="PTHR40841:SF2">
    <property type="entry name" value="SIDEROPHORE-DEGRADING ESTERASE (EUROFUNG)"/>
    <property type="match status" value="1"/>
</dbReference>
<dbReference type="KEGG" id="sflv:IC614_11565"/>
<comment type="similarity">
    <text evidence="1">Belongs to the esterase D family.</text>
</comment>
<dbReference type="SUPFAM" id="SSF53474">
    <property type="entry name" value="alpha/beta-Hydrolases"/>
    <property type="match status" value="1"/>
</dbReference>
<keyword evidence="5" id="KW-1185">Reference proteome</keyword>
<dbReference type="GO" id="GO:0016788">
    <property type="term" value="F:hydrolase activity, acting on ester bonds"/>
    <property type="evidence" value="ECO:0007669"/>
    <property type="project" value="TreeGrafter"/>
</dbReference>
<feature type="chain" id="PRO_5032594234" evidence="3">
    <location>
        <begin position="19"/>
        <end position="284"/>
    </location>
</feature>
<dbReference type="InterPro" id="IPR000801">
    <property type="entry name" value="Esterase-like"/>
</dbReference>
<dbReference type="InterPro" id="IPR029058">
    <property type="entry name" value="AB_hydrolase_fold"/>
</dbReference>
<dbReference type="Proteomes" id="UP000594873">
    <property type="component" value="Chromosome"/>
</dbReference>